<evidence type="ECO:0000313" key="3">
    <source>
        <dbReference type="EnsemblPlants" id="Pp3c4_5260V3.1"/>
    </source>
</evidence>
<evidence type="ECO:0000313" key="4">
    <source>
        <dbReference type="Proteomes" id="UP000006727"/>
    </source>
</evidence>
<dbReference type="EMBL" id="ABEU02000004">
    <property type="protein sequence ID" value="PNR54911.1"/>
    <property type="molecule type" value="Genomic_DNA"/>
</dbReference>
<dbReference type="InterPro" id="IPR037284">
    <property type="entry name" value="SUF_FeS_clus_asmbl_SufBD_sf"/>
</dbReference>
<dbReference type="Pfam" id="PF01458">
    <property type="entry name" value="SUFBD_core"/>
    <property type="match status" value="1"/>
</dbReference>
<dbReference type="Proteomes" id="UP000006727">
    <property type="component" value="Chromosome 4"/>
</dbReference>
<dbReference type="PANTHER" id="PTHR43575">
    <property type="entry name" value="PROTEIN ABCI7, CHLOROPLASTIC"/>
    <property type="match status" value="1"/>
</dbReference>
<evidence type="ECO:0000313" key="2">
    <source>
        <dbReference type="EMBL" id="PNR54911.1"/>
    </source>
</evidence>
<reference evidence="2 4" key="1">
    <citation type="journal article" date="2008" name="Science">
        <title>The Physcomitrella genome reveals evolutionary insights into the conquest of land by plants.</title>
        <authorList>
            <person name="Rensing S."/>
            <person name="Lang D."/>
            <person name="Zimmer A."/>
            <person name="Terry A."/>
            <person name="Salamov A."/>
            <person name="Shapiro H."/>
            <person name="Nishiyama T."/>
            <person name="Perroud P.-F."/>
            <person name="Lindquist E."/>
            <person name="Kamisugi Y."/>
            <person name="Tanahashi T."/>
            <person name="Sakakibara K."/>
            <person name="Fujita T."/>
            <person name="Oishi K."/>
            <person name="Shin-I T."/>
            <person name="Kuroki Y."/>
            <person name="Toyoda A."/>
            <person name="Suzuki Y."/>
            <person name="Hashimoto A."/>
            <person name="Yamaguchi K."/>
            <person name="Sugano A."/>
            <person name="Kohara Y."/>
            <person name="Fujiyama A."/>
            <person name="Anterola A."/>
            <person name="Aoki S."/>
            <person name="Ashton N."/>
            <person name="Barbazuk W.B."/>
            <person name="Barker E."/>
            <person name="Bennetzen J."/>
            <person name="Bezanilla M."/>
            <person name="Blankenship R."/>
            <person name="Cho S.H."/>
            <person name="Dutcher S."/>
            <person name="Estelle M."/>
            <person name="Fawcett J.A."/>
            <person name="Gundlach H."/>
            <person name="Hanada K."/>
            <person name="Heyl A."/>
            <person name="Hicks K.A."/>
            <person name="Hugh J."/>
            <person name="Lohr M."/>
            <person name="Mayer K."/>
            <person name="Melkozernov A."/>
            <person name="Murata T."/>
            <person name="Nelson D."/>
            <person name="Pils B."/>
            <person name="Prigge M."/>
            <person name="Reiss B."/>
            <person name="Renner T."/>
            <person name="Rombauts S."/>
            <person name="Rushton P."/>
            <person name="Sanderfoot A."/>
            <person name="Schween G."/>
            <person name="Shiu S.-H."/>
            <person name="Stueber K."/>
            <person name="Theodoulou F.L."/>
            <person name="Tu H."/>
            <person name="Van de Peer Y."/>
            <person name="Verrier P.J."/>
            <person name="Waters E."/>
            <person name="Wood A."/>
            <person name="Yang L."/>
            <person name="Cove D."/>
            <person name="Cuming A."/>
            <person name="Hasebe M."/>
            <person name="Lucas S."/>
            <person name="Mishler D.B."/>
            <person name="Reski R."/>
            <person name="Grigoriev I."/>
            <person name="Quatrano R.S."/>
            <person name="Boore J.L."/>
        </authorList>
    </citation>
    <scope>NUCLEOTIDE SEQUENCE [LARGE SCALE GENOMIC DNA]</scope>
    <source>
        <strain evidence="3 4">cv. Gransden 2004</strain>
    </source>
</reference>
<name>A0A2K1KMB5_PHYPA</name>
<dbReference type="InParanoid" id="A0A2K1KMB5"/>
<protein>
    <recommendedName>
        <fullName evidence="1">SUF system FeS cluster assembly SufBD core domain-containing protein</fullName>
    </recommendedName>
</protein>
<gene>
    <name evidence="2" type="ORF">PHYPA_005804</name>
</gene>
<dbReference type="PaxDb" id="3218-PP1S188_89V6.1"/>
<dbReference type="Gramene" id="Pp3c4_5260V3.1">
    <property type="protein sequence ID" value="Pp3c4_5260V3.1"/>
    <property type="gene ID" value="Pp3c4_5260"/>
</dbReference>
<dbReference type="PANTHER" id="PTHR43575:SF1">
    <property type="entry name" value="PROTEIN ABCI7, CHLOROPLASTIC"/>
    <property type="match status" value="1"/>
</dbReference>
<dbReference type="GO" id="GO:0009536">
    <property type="term" value="C:plastid"/>
    <property type="evidence" value="ECO:0000318"/>
    <property type="project" value="GO_Central"/>
</dbReference>
<proteinExistence type="predicted"/>
<dbReference type="STRING" id="3218.A0A2K1KMB5"/>
<dbReference type="GO" id="GO:0016226">
    <property type="term" value="P:iron-sulfur cluster assembly"/>
    <property type="evidence" value="ECO:0000318"/>
    <property type="project" value="GO_Central"/>
</dbReference>
<dbReference type="InterPro" id="IPR000825">
    <property type="entry name" value="SUF_FeS_clus_asmbl_SufBD_core"/>
</dbReference>
<dbReference type="GO" id="GO:1990229">
    <property type="term" value="C:iron-sulfur cluster assembly complex"/>
    <property type="evidence" value="ECO:0000318"/>
    <property type="project" value="GO_Central"/>
</dbReference>
<dbReference type="EnsemblPlants" id="Pp3c4_5260V3.1">
    <property type="protein sequence ID" value="Pp3c4_5260V3.1"/>
    <property type="gene ID" value="Pp3c4_5260"/>
</dbReference>
<reference evidence="2 4" key="2">
    <citation type="journal article" date="2018" name="Plant J.">
        <title>The Physcomitrella patens chromosome-scale assembly reveals moss genome structure and evolution.</title>
        <authorList>
            <person name="Lang D."/>
            <person name="Ullrich K.K."/>
            <person name="Murat F."/>
            <person name="Fuchs J."/>
            <person name="Jenkins J."/>
            <person name="Haas F.B."/>
            <person name="Piednoel M."/>
            <person name="Gundlach H."/>
            <person name="Van Bel M."/>
            <person name="Meyberg R."/>
            <person name="Vives C."/>
            <person name="Morata J."/>
            <person name="Symeonidi A."/>
            <person name="Hiss M."/>
            <person name="Muchero W."/>
            <person name="Kamisugi Y."/>
            <person name="Saleh O."/>
            <person name="Blanc G."/>
            <person name="Decker E.L."/>
            <person name="van Gessel N."/>
            <person name="Grimwood J."/>
            <person name="Hayes R.D."/>
            <person name="Graham S.W."/>
            <person name="Gunter L.E."/>
            <person name="McDaniel S.F."/>
            <person name="Hoernstein S.N.W."/>
            <person name="Larsson A."/>
            <person name="Li F.W."/>
            <person name="Perroud P.F."/>
            <person name="Phillips J."/>
            <person name="Ranjan P."/>
            <person name="Rokshar D.S."/>
            <person name="Rothfels C.J."/>
            <person name="Schneider L."/>
            <person name="Shu S."/>
            <person name="Stevenson D.W."/>
            <person name="Thummler F."/>
            <person name="Tillich M."/>
            <person name="Villarreal Aguilar J.C."/>
            <person name="Widiez T."/>
            <person name="Wong G.K."/>
            <person name="Wymore A."/>
            <person name="Zhang Y."/>
            <person name="Zimmer A.D."/>
            <person name="Quatrano R.S."/>
            <person name="Mayer K.F.X."/>
            <person name="Goodstein D."/>
            <person name="Casacuberta J.M."/>
            <person name="Vandepoele K."/>
            <person name="Reski R."/>
            <person name="Cuming A.C."/>
            <person name="Tuskan G.A."/>
            <person name="Maumus F."/>
            <person name="Salse J."/>
            <person name="Schmutz J."/>
            <person name="Rensing S.A."/>
        </authorList>
    </citation>
    <scope>NUCLEOTIDE SEQUENCE [LARGE SCALE GENOMIC DNA]</scope>
    <source>
        <strain evidence="3 4">cv. Gransden 2004</strain>
    </source>
</reference>
<dbReference type="FunCoup" id="A0A2K1KMB5">
    <property type="interactions" value="1455"/>
</dbReference>
<organism evidence="2">
    <name type="scientific">Physcomitrium patens</name>
    <name type="common">Spreading-leaved earth moss</name>
    <name type="synonym">Physcomitrella patens</name>
    <dbReference type="NCBI Taxonomy" id="3218"/>
    <lineage>
        <taxon>Eukaryota</taxon>
        <taxon>Viridiplantae</taxon>
        <taxon>Streptophyta</taxon>
        <taxon>Embryophyta</taxon>
        <taxon>Bryophyta</taxon>
        <taxon>Bryophytina</taxon>
        <taxon>Bryopsida</taxon>
        <taxon>Funariidae</taxon>
        <taxon>Funariales</taxon>
        <taxon>Funariaceae</taxon>
        <taxon>Physcomitrium</taxon>
    </lineage>
</organism>
<keyword evidence="4" id="KW-1185">Reference proteome</keyword>
<dbReference type="InterPro" id="IPR055346">
    <property type="entry name" value="Fe-S_cluster_assembly_SufBD"/>
</dbReference>
<sequence>MAMAAVAGSVAMGGIVVPRNCTAALRVSSCSALAPAKLGARRFGGAARLDVGARASFAGVVKSGESGSVSESLRDQAEASFSLPKNLGGPEFFVLDLAEKLDNSVPAERQTESLGSSALAELRDKSAEKALNMRWPINKDEAYRFTDVRFLKNLNIVPTAVESASMPDLASGSILSQALEHLGKPGAGTEDDVFTFLNELGVQDVGVVFAPKGVQMVKPVHVVYYSTGRGGSMEGEEEGRSVSLASPRLLVVAESGAWVEIIEQFVGVQDLHSRLVLDHTRGISRQIHKYIVAHRTGQSVFDGNVKVNRFAQQTDAGQLSRSLLLAQGATVNVKPNLQIIADDVKCTDGAAISDLEEEQLFYLQTRGIDSLTPRSALVFSFAAQVLQSLCNDRLQKRLEGLVTSSLESDGVVNPNVSVGL</sequence>
<accession>A0A2K1KMB5</accession>
<feature type="domain" description="SUF system FeS cluster assembly SufBD core" evidence="1">
    <location>
        <begin position="269"/>
        <end position="381"/>
    </location>
</feature>
<reference evidence="3" key="3">
    <citation type="submission" date="2020-12" db="UniProtKB">
        <authorList>
            <consortium name="EnsemblPlants"/>
        </authorList>
    </citation>
    <scope>IDENTIFICATION</scope>
</reference>
<dbReference type="SUPFAM" id="SSF101960">
    <property type="entry name" value="Stabilizer of iron transporter SufD"/>
    <property type="match status" value="1"/>
</dbReference>
<evidence type="ECO:0000259" key="1">
    <source>
        <dbReference type="Pfam" id="PF01458"/>
    </source>
</evidence>
<dbReference type="AlphaFoldDB" id="A0A2K1KMB5"/>